<dbReference type="InterPro" id="IPR036282">
    <property type="entry name" value="Glutathione-S-Trfase_C_sf"/>
</dbReference>
<dbReference type="GO" id="GO:0006749">
    <property type="term" value="P:glutathione metabolic process"/>
    <property type="evidence" value="ECO:0007669"/>
    <property type="project" value="InterPro"/>
</dbReference>
<keyword evidence="11" id="KW-1185">Reference proteome</keyword>
<comment type="similarity">
    <text evidence="5">Belongs to the GST superfamily. Tau family.</text>
</comment>
<dbReference type="PANTHER" id="PTHR11260:SF711">
    <property type="entry name" value="GLUTATHIONE S-TRANSFERASE U9"/>
    <property type="match status" value="1"/>
</dbReference>
<comment type="catalytic activity">
    <reaction evidence="6 7">
        <text>RX + glutathione = an S-substituted glutathione + a halide anion + H(+)</text>
        <dbReference type="Rhea" id="RHEA:16437"/>
        <dbReference type="ChEBI" id="CHEBI:15378"/>
        <dbReference type="ChEBI" id="CHEBI:16042"/>
        <dbReference type="ChEBI" id="CHEBI:17792"/>
        <dbReference type="ChEBI" id="CHEBI:57925"/>
        <dbReference type="ChEBI" id="CHEBI:90779"/>
        <dbReference type="EC" id="2.5.1.18"/>
    </reaction>
</comment>
<dbReference type="FunFam" id="3.40.30.10:FF:000014">
    <property type="entry name" value="Tau class glutathione S-transferase"/>
    <property type="match status" value="1"/>
</dbReference>
<dbReference type="InterPro" id="IPR045074">
    <property type="entry name" value="GST_C_Tau"/>
</dbReference>
<gene>
    <name evidence="10" type="ORF">SAY86_006091</name>
</gene>
<dbReference type="GO" id="GO:0004364">
    <property type="term" value="F:glutathione transferase activity"/>
    <property type="evidence" value="ECO:0007669"/>
    <property type="project" value="UniProtKB-UniRule"/>
</dbReference>
<dbReference type="Pfam" id="PF02798">
    <property type="entry name" value="GST_N"/>
    <property type="match status" value="1"/>
</dbReference>
<evidence type="ECO:0000256" key="1">
    <source>
        <dbReference type="ARBA" id="ARBA00004514"/>
    </source>
</evidence>
<dbReference type="CDD" id="cd03058">
    <property type="entry name" value="GST_N_Tau"/>
    <property type="match status" value="1"/>
</dbReference>
<evidence type="ECO:0000313" key="10">
    <source>
        <dbReference type="EMBL" id="KAK4778563.1"/>
    </source>
</evidence>
<protein>
    <recommendedName>
        <fullName evidence="7">Glutathione S-transferase</fullName>
        <ecNumber evidence="7">2.5.1.18</ecNumber>
    </recommendedName>
</protein>
<accession>A0AAN7QXC3</accession>
<evidence type="ECO:0000256" key="6">
    <source>
        <dbReference type="ARBA" id="ARBA00047960"/>
    </source>
</evidence>
<evidence type="ECO:0000256" key="3">
    <source>
        <dbReference type="ARBA" id="ARBA00022575"/>
    </source>
</evidence>
<evidence type="ECO:0000256" key="7">
    <source>
        <dbReference type="RuleBase" id="RU369102"/>
    </source>
</evidence>
<dbReference type="InterPro" id="IPR004045">
    <property type="entry name" value="Glutathione_S-Trfase_N"/>
</dbReference>
<dbReference type="PANTHER" id="PTHR11260">
    <property type="entry name" value="GLUTATHIONE S-TRANSFERASE, GST, SUPERFAMILY, GST DOMAIN CONTAINING"/>
    <property type="match status" value="1"/>
</dbReference>
<comment type="caution">
    <text evidence="10">The sequence shown here is derived from an EMBL/GenBank/DDBJ whole genome shotgun (WGS) entry which is preliminary data.</text>
</comment>
<evidence type="ECO:0000259" key="9">
    <source>
        <dbReference type="PROSITE" id="PS50405"/>
    </source>
</evidence>
<keyword evidence="3" id="KW-0216">Detoxification</keyword>
<dbReference type="Proteomes" id="UP001346149">
    <property type="component" value="Unassembled WGS sequence"/>
</dbReference>
<dbReference type="AlphaFoldDB" id="A0AAN7QXC3"/>
<evidence type="ECO:0000313" key="11">
    <source>
        <dbReference type="Proteomes" id="UP001346149"/>
    </source>
</evidence>
<name>A0AAN7QXC3_TRANT</name>
<dbReference type="InterPro" id="IPR040079">
    <property type="entry name" value="Glutathione_S-Trfase"/>
</dbReference>
<dbReference type="Gene3D" id="1.20.1050.10">
    <property type="match status" value="1"/>
</dbReference>
<feature type="domain" description="GST C-terminal" evidence="9">
    <location>
        <begin position="90"/>
        <end position="225"/>
    </location>
</feature>
<proteinExistence type="inferred from homology"/>
<dbReference type="EC" id="2.5.1.18" evidence="7"/>
<comment type="subcellular location">
    <subcellularLocation>
        <location evidence="1 7">Cytoplasm</location>
        <location evidence="1 7">Cytosol</location>
    </subcellularLocation>
</comment>
<dbReference type="PROSITE" id="PS50404">
    <property type="entry name" value="GST_NTER"/>
    <property type="match status" value="1"/>
</dbReference>
<organism evidence="10 11">
    <name type="scientific">Trapa natans</name>
    <name type="common">Water chestnut</name>
    <dbReference type="NCBI Taxonomy" id="22666"/>
    <lineage>
        <taxon>Eukaryota</taxon>
        <taxon>Viridiplantae</taxon>
        <taxon>Streptophyta</taxon>
        <taxon>Embryophyta</taxon>
        <taxon>Tracheophyta</taxon>
        <taxon>Spermatophyta</taxon>
        <taxon>Magnoliopsida</taxon>
        <taxon>eudicotyledons</taxon>
        <taxon>Gunneridae</taxon>
        <taxon>Pentapetalae</taxon>
        <taxon>rosids</taxon>
        <taxon>malvids</taxon>
        <taxon>Myrtales</taxon>
        <taxon>Lythraceae</taxon>
        <taxon>Trapa</taxon>
    </lineage>
</organism>
<reference evidence="10 11" key="1">
    <citation type="journal article" date="2023" name="Hortic Res">
        <title>Pangenome of water caltrop reveals structural variations and asymmetric subgenome divergence after allopolyploidization.</title>
        <authorList>
            <person name="Zhang X."/>
            <person name="Chen Y."/>
            <person name="Wang L."/>
            <person name="Yuan Y."/>
            <person name="Fang M."/>
            <person name="Shi L."/>
            <person name="Lu R."/>
            <person name="Comes H.P."/>
            <person name="Ma Y."/>
            <person name="Chen Y."/>
            <person name="Huang G."/>
            <person name="Zhou Y."/>
            <person name="Zheng Z."/>
            <person name="Qiu Y."/>
        </authorList>
    </citation>
    <scope>NUCLEOTIDE SEQUENCE [LARGE SCALE GENOMIC DNA]</scope>
    <source>
        <strain evidence="10">F231</strain>
    </source>
</reference>
<sequence>MAEESGVILHGSGESPHCKRVELALKLKGIQYDYVDEDLTNKSLLLLQYNPVHKKVPVLVHNGKPIAESLVILEYIDEVWKDGPALLPQDPYERAKVRFWASFLHQQIFQDFVLVLKSEGQVQEKAIEQIHEKLKLLEEGLETASFPRVIGDGKDMGLLDVVMCSIFGIHKVFEEVFCVKFMVVEKYPLVTSWINSMTELPLVKDLYPSHESLVGKLRSFRERALK</sequence>
<dbReference type="SFLD" id="SFLDG01152">
    <property type="entry name" value="Main.3:_Omega-_and_Tau-like"/>
    <property type="match status" value="1"/>
</dbReference>
<dbReference type="SUPFAM" id="SSF52833">
    <property type="entry name" value="Thioredoxin-like"/>
    <property type="match status" value="1"/>
</dbReference>
<dbReference type="EMBL" id="JAXQNO010000017">
    <property type="protein sequence ID" value="KAK4778563.1"/>
    <property type="molecule type" value="Genomic_DNA"/>
</dbReference>
<dbReference type="GO" id="GO:0009407">
    <property type="term" value="P:toxin catabolic process"/>
    <property type="evidence" value="ECO:0007669"/>
    <property type="project" value="UniProtKB-ARBA"/>
</dbReference>
<dbReference type="SFLD" id="SFLDG00358">
    <property type="entry name" value="Main_(cytGST)"/>
    <property type="match status" value="1"/>
</dbReference>
<evidence type="ECO:0000259" key="8">
    <source>
        <dbReference type="PROSITE" id="PS50404"/>
    </source>
</evidence>
<evidence type="ECO:0000256" key="5">
    <source>
        <dbReference type="ARBA" id="ARBA00025743"/>
    </source>
</evidence>
<keyword evidence="4 7" id="KW-0808">Transferase</keyword>
<dbReference type="SUPFAM" id="SSF47616">
    <property type="entry name" value="GST C-terminal domain-like"/>
    <property type="match status" value="1"/>
</dbReference>
<dbReference type="InterPro" id="IPR045073">
    <property type="entry name" value="Omega/Tau-like"/>
</dbReference>
<dbReference type="Gene3D" id="3.40.30.10">
    <property type="entry name" value="Glutaredoxin"/>
    <property type="match status" value="1"/>
</dbReference>
<dbReference type="GO" id="GO:0005829">
    <property type="term" value="C:cytosol"/>
    <property type="evidence" value="ECO:0007669"/>
    <property type="project" value="UniProtKB-SubCell"/>
</dbReference>
<keyword evidence="2 7" id="KW-0963">Cytoplasm</keyword>
<dbReference type="InterPro" id="IPR036249">
    <property type="entry name" value="Thioredoxin-like_sf"/>
</dbReference>
<dbReference type="InterPro" id="IPR010987">
    <property type="entry name" value="Glutathione-S-Trfase_C-like"/>
</dbReference>
<dbReference type="SFLD" id="SFLDS00019">
    <property type="entry name" value="Glutathione_Transferase_(cytos"/>
    <property type="match status" value="1"/>
</dbReference>
<evidence type="ECO:0000256" key="4">
    <source>
        <dbReference type="ARBA" id="ARBA00022679"/>
    </source>
</evidence>
<dbReference type="CDD" id="cd03185">
    <property type="entry name" value="GST_C_Tau"/>
    <property type="match status" value="1"/>
</dbReference>
<dbReference type="PROSITE" id="PS50405">
    <property type="entry name" value="GST_CTER"/>
    <property type="match status" value="1"/>
</dbReference>
<comment type="function">
    <text evidence="7">Is involved in the conjugation of reduced glutathione to a wide number of exogenous and endogenous hydrophobic electrophiles.</text>
</comment>
<feature type="domain" description="GST N-terminal" evidence="8">
    <location>
        <begin position="5"/>
        <end position="84"/>
    </location>
</feature>
<evidence type="ECO:0000256" key="2">
    <source>
        <dbReference type="ARBA" id="ARBA00022490"/>
    </source>
</evidence>